<organism evidence="1 2">
    <name type="scientific">Trichinella nativa</name>
    <dbReference type="NCBI Taxonomy" id="6335"/>
    <lineage>
        <taxon>Eukaryota</taxon>
        <taxon>Metazoa</taxon>
        <taxon>Ecdysozoa</taxon>
        <taxon>Nematoda</taxon>
        <taxon>Enoplea</taxon>
        <taxon>Dorylaimia</taxon>
        <taxon>Trichinellida</taxon>
        <taxon>Trichinellidae</taxon>
        <taxon>Trichinella</taxon>
    </lineage>
</organism>
<reference evidence="1 2" key="1">
    <citation type="submission" date="2015-04" db="EMBL/GenBank/DDBJ databases">
        <title>Draft genome of the roundworm Trichinella nativa.</title>
        <authorList>
            <person name="Mitreva M."/>
        </authorList>
    </citation>
    <scope>NUCLEOTIDE SEQUENCE [LARGE SCALE GENOMIC DNA]</scope>
    <source>
        <strain evidence="1 2">ISS45</strain>
    </source>
</reference>
<gene>
    <name evidence="1" type="ORF">D917_09251</name>
</gene>
<dbReference type="EMBL" id="LVZM01012857">
    <property type="protein sequence ID" value="OUC44272.1"/>
    <property type="molecule type" value="Genomic_DNA"/>
</dbReference>
<proteinExistence type="predicted"/>
<name>A0A1Y3EGJ0_9BILA</name>
<protein>
    <submittedName>
        <fullName evidence="1">Uncharacterized protein</fullName>
    </submittedName>
</protein>
<dbReference type="PANTHER" id="PTHR21148">
    <property type="entry name" value="THIOREDOXIN DOMAIN-CONTAINING PROTEIN 9"/>
    <property type="match status" value="1"/>
</dbReference>
<evidence type="ECO:0000313" key="1">
    <source>
        <dbReference type="EMBL" id="OUC44272.1"/>
    </source>
</evidence>
<dbReference type="AlphaFoldDB" id="A0A1Y3EGJ0"/>
<evidence type="ECO:0000313" key="2">
    <source>
        <dbReference type="Proteomes" id="UP000243006"/>
    </source>
</evidence>
<dbReference type="Proteomes" id="UP000243006">
    <property type="component" value="Unassembled WGS sequence"/>
</dbReference>
<feature type="non-terminal residue" evidence="1">
    <location>
        <position position="146"/>
    </location>
</feature>
<comment type="caution">
    <text evidence="1">The sequence shown here is derived from an EMBL/GenBank/DDBJ whole genome shotgun (WGS) entry which is preliminary data.</text>
</comment>
<accession>A0A1Y3EGJ0</accession>
<dbReference type="SUPFAM" id="SSF52833">
    <property type="entry name" value="Thioredoxin-like"/>
    <property type="match status" value="1"/>
</dbReference>
<dbReference type="InterPro" id="IPR036249">
    <property type="entry name" value="Thioredoxin-like_sf"/>
</dbReference>
<sequence>MENKIVADAKVQSELQHAVISALENEVDAELARLENLDDEVLQQYRQKRLQELKAEEKEREVINLYIKHYISYSIYEFMTYVNTSASCFAVQNEPFPKCSELNINWRLCRHGEYTEVSERELFDFGNRSKRFIVHFYRDSTMRCKI</sequence>